<dbReference type="Pfam" id="PF00416">
    <property type="entry name" value="Ribosomal_S13"/>
    <property type="match status" value="1"/>
</dbReference>
<dbReference type="SUPFAM" id="SSF46946">
    <property type="entry name" value="S13-like H2TH domain"/>
    <property type="match status" value="1"/>
</dbReference>
<proteinExistence type="inferred from homology"/>
<dbReference type="GO" id="GO:0005840">
    <property type="term" value="C:ribosome"/>
    <property type="evidence" value="ECO:0007669"/>
    <property type="project" value="UniProtKB-KW"/>
</dbReference>
<feature type="region of interest" description="Disordered" evidence="5">
    <location>
        <begin position="92"/>
        <end position="111"/>
    </location>
</feature>
<dbReference type="Gene3D" id="1.10.8.50">
    <property type="match status" value="1"/>
</dbReference>
<dbReference type="InterPro" id="IPR027437">
    <property type="entry name" value="Rbsml_uS13_C"/>
</dbReference>
<dbReference type="EMBL" id="EU427470">
    <property type="protein sequence ID" value="ACD46632.1"/>
    <property type="molecule type" value="Genomic_DNA"/>
</dbReference>
<dbReference type="Gene3D" id="4.10.910.10">
    <property type="entry name" value="30s ribosomal protein s13, domain 2"/>
    <property type="match status" value="1"/>
</dbReference>
<dbReference type="PANTHER" id="PTHR10871">
    <property type="entry name" value="30S RIBOSOMAL PROTEIN S13/40S RIBOSOMAL PROTEIN S18"/>
    <property type="match status" value="1"/>
</dbReference>
<dbReference type="AlphaFoldDB" id="A4ZHE7"/>
<keyword evidence="3 4" id="KW-0687">Ribonucleoprotein</keyword>
<evidence type="ECO:0000256" key="4">
    <source>
        <dbReference type="RuleBase" id="RU003830"/>
    </source>
</evidence>
<keyword evidence="2 4" id="KW-0689">Ribosomal protein</keyword>
<keyword evidence="6" id="KW-0496">Mitochondrion</keyword>
<dbReference type="GO" id="GO:0003723">
    <property type="term" value="F:RNA binding"/>
    <property type="evidence" value="ECO:0007669"/>
    <property type="project" value="InterPro"/>
</dbReference>
<dbReference type="GO" id="GO:1990904">
    <property type="term" value="C:ribonucleoprotein complex"/>
    <property type="evidence" value="ECO:0007669"/>
    <property type="project" value="UniProtKB-KW"/>
</dbReference>
<geneLocation type="mitochondrion" evidence="6"/>
<comment type="similarity">
    <text evidence="1 4">Belongs to the universal ribosomal protein uS13 family.</text>
</comment>
<organism evidence="6">
    <name type="scientific">Phytophthora ramorum</name>
    <name type="common">Sudden oak death agent</name>
    <dbReference type="NCBI Taxonomy" id="164328"/>
    <lineage>
        <taxon>Eukaryota</taxon>
        <taxon>Sar</taxon>
        <taxon>Stramenopiles</taxon>
        <taxon>Oomycota</taxon>
        <taxon>Peronosporomycetes</taxon>
        <taxon>Peronosporales</taxon>
        <taxon>Peronosporaceae</taxon>
        <taxon>Phytophthora</taxon>
    </lineage>
</organism>
<dbReference type="PROSITE" id="PS50159">
    <property type="entry name" value="RIBOSOMAL_S13_2"/>
    <property type="match status" value="1"/>
</dbReference>
<evidence type="ECO:0000256" key="2">
    <source>
        <dbReference type="ARBA" id="ARBA00022980"/>
    </source>
</evidence>
<sequence>MLYIFNKTISDSKSILYSLTILYGINEYQSNKICKNIGINPQITLNKLKNNHVNRLINYINKNLKVEQLLKKSKTERITELVEIKSNRGIRQSQGLPVRGQRTHTNAKTSKKLKQIFIKKRVSRNKRPFKVQKKNKKK</sequence>
<evidence type="ECO:0000256" key="3">
    <source>
        <dbReference type="ARBA" id="ARBA00023274"/>
    </source>
</evidence>
<evidence type="ECO:0000313" key="6">
    <source>
        <dbReference type="EMBL" id="ABG54116.1"/>
    </source>
</evidence>
<gene>
    <name evidence="6" type="primary">rps13</name>
</gene>
<dbReference type="GO" id="GO:0003735">
    <property type="term" value="F:structural constituent of ribosome"/>
    <property type="evidence" value="ECO:0007669"/>
    <property type="project" value="InterPro"/>
</dbReference>
<dbReference type="GeneID" id="5065959"/>
<evidence type="ECO:0000313" key="7">
    <source>
        <dbReference type="EMBL" id="ACD46632.1"/>
    </source>
</evidence>
<reference evidence="6" key="1">
    <citation type="journal article" date="2007" name="Curr. Genet.">
        <title>Mitochondrial genome sequences and comparative genomics of Phytophthora ramorum and P. sojae.</title>
        <authorList>
            <person name="Martin F.N."/>
            <person name="Bensasson D."/>
            <person name="Tyler B.M."/>
            <person name="Boore J.L."/>
        </authorList>
    </citation>
    <scope>NUCLEOTIDE SEQUENCE</scope>
    <source>
        <strain evidence="6">Pr-102</strain>
    </source>
</reference>
<dbReference type="InterPro" id="IPR001892">
    <property type="entry name" value="Ribosomal_uS13"/>
</dbReference>
<dbReference type="PANTHER" id="PTHR10871:SF1">
    <property type="entry name" value="SMALL RIBOSOMAL SUBUNIT PROTEIN US13M"/>
    <property type="match status" value="1"/>
</dbReference>
<protein>
    <submittedName>
        <fullName evidence="6">Ribosomal protein S13</fullName>
    </submittedName>
</protein>
<dbReference type="InterPro" id="IPR010979">
    <property type="entry name" value="Ribosomal_uS13-like_H2TH"/>
</dbReference>
<dbReference type="GO" id="GO:0006412">
    <property type="term" value="P:translation"/>
    <property type="evidence" value="ECO:0007669"/>
    <property type="project" value="InterPro"/>
</dbReference>
<dbReference type="EMBL" id="DQ832718">
    <property type="protein sequence ID" value="ABG54116.1"/>
    <property type="molecule type" value="Genomic_DNA"/>
</dbReference>
<name>A4ZHE7_PHYRM</name>
<evidence type="ECO:0000256" key="5">
    <source>
        <dbReference type="SAM" id="MobiDB-lite"/>
    </source>
</evidence>
<reference evidence="7" key="2">
    <citation type="journal article" date="2008" name="Curr. Genet.">
        <title>Mitochondrial haplotype determination in the oomycete plant pathogen Phytophthora ramorum.</title>
        <authorList>
            <person name="Martin F.N."/>
        </authorList>
    </citation>
    <scope>NUCLEOTIDE SEQUENCE</scope>
    <source>
        <strain evidence="7">CBS 101553</strain>
    </source>
</reference>
<dbReference type="RefSeq" id="YP_001165365.1">
    <property type="nucleotide sequence ID" value="NC_009384.1"/>
</dbReference>
<evidence type="ECO:0000256" key="1">
    <source>
        <dbReference type="ARBA" id="ARBA00008080"/>
    </source>
</evidence>
<accession>A4ZHE7</accession>
<dbReference type="PIRSF" id="PIRSF002134">
    <property type="entry name" value="Ribosomal_S13"/>
    <property type="match status" value="1"/>
</dbReference>